<dbReference type="PANTHER" id="PTHR30204:SF92">
    <property type="entry name" value="HTH-TYPE TRANSCRIPTIONAL REGULATOR ZNTR"/>
    <property type="match status" value="1"/>
</dbReference>
<reference evidence="5" key="1">
    <citation type="submission" date="2020-11" db="EMBL/GenBank/DDBJ databases">
        <title>Azospira restricta DSM 18626 genome sequence.</title>
        <authorList>
            <person name="Moe W.M."/>
        </authorList>
    </citation>
    <scope>NUCLEOTIDE SEQUENCE</scope>
    <source>
        <strain evidence="5">DSM 18626</strain>
    </source>
</reference>
<evidence type="ECO:0000256" key="1">
    <source>
        <dbReference type="ARBA" id="ARBA00023125"/>
    </source>
</evidence>
<dbReference type="AlphaFoldDB" id="A0A974Y4R0"/>
<gene>
    <name evidence="5" type="primary">cadR</name>
    <name evidence="5" type="ORF">IWH25_04630</name>
</gene>
<name>A0A974Y4R0_9RHOO</name>
<feature type="coiled-coil region" evidence="2">
    <location>
        <begin position="91"/>
        <end position="118"/>
    </location>
</feature>
<dbReference type="GO" id="GO:0046872">
    <property type="term" value="F:metal ion binding"/>
    <property type="evidence" value="ECO:0007669"/>
    <property type="project" value="InterPro"/>
</dbReference>
<dbReference type="Pfam" id="PF13411">
    <property type="entry name" value="MerR_1"/>
    <property type="match status" value="1"/>
</dbReference>
<sequence>MKIGELARVTGTPVETIRYYEREGLLAAPPRTEGNFRIYDESHLERLSFIRHCRSLDMALDEVRILLRFKDAPAENCGDVNTLLDAHIGHVTARISELRALERQLKSLRERCNEARDAAHCGILNELSQRPPQGTAIEGGHVHGVHGGTPARNAEK</sequence>
<dbReference type="RefSeq" id="WP_141020283.1">
    <property type="nucleotide sequence ID" value="NZ_CP064781.1"/>
</dbReference>
<dbReference type="SMART" id="SM00422">
    <property type="entry name" value="HTH_MERR"/>
    <property type="match status" value="1"/>
</dbReference>
<proteinExistence type="predicted"/>
<dbReference type="Gene3D" id="1.10.1660.10">
    <property type="match status" value="1"/>
</dbReference>
<evidence type="ECO:0000259" key="4">
    <source>
        <dbReference type="PROSITE" id="PS50937"/>
    </source>
</evidence>
<dbReference type="InterPro" id="IPR000551">
    <property type="entry name" value="MerR-type_HTH_dom"/>
</dbReference>
<evidence type="ECO:0000313" key="5">
    <source>
        <dbReference type="EMBL" id="QRJ64641.1"/>
    </source>
</evidence>
<dbReference type="InterPro" id="IPR047057">
    <property type="entry name" value="MerR_fam"/>
</dbReference>
<accession>A0A974Y4R0</accession>
<dbReference type="CDD" id="cd04784">
    <property type="entry name" value="HTH_CadR-PbrR"/>
    <property type="match status" value="1"/>
</dbReference>
<evidence type="ECO:0000256" key="2">
    <source>
        <dbReference type="SAM" id="Coils"/>
    </source>
</evidence>
<evidence type="ECO:0000256" key="3">
    <source>
        <dbReference type="SAM" id="MobiDB-lite"/>
    </source>
</evidence>
<dbReference type="PANTHER" id="PTHR30204">
    <property type="entry name" value="REDOX-CYCLING DRUG-SENSING TRANSCRIPTIONAL ACTIVATOR SOXR"/>
    <property type="match status" value="1"/>
</dbReference>
<dbReference type="InterPro" id="IPR011791">
    <property type="entry name" value="CadR-PbrR"/>
</dbReference>
<keyword evidence="6" id="KW-1185">Reference proteome</keyword>
<dbReference type="InterPro" id="IPR009061">
    <property type="entry name" value="DNA-bd_dom_put_sf"/>
</dbReference>
<protein>
    <submittedName>
        <fullName evidence="5">Cd(II)/Pb(II)-responsive transcriptional regulator</fullName>
    </submittedName>
</protein>
<dbReference type="SUPFAM" id="SSF46955">
    <property type="entry name" value="Putative DNA-binding domain"/>
    <property type="match status" value="1"/>
</dbReference>
<dbReference type="GO" id="GO:0003700">
    <property type="term" value="F:DNA-binding transcription factor activity"/>
    <property type="evidence" value="ECO:0007669"/>
    <property type="project" value="InterPro"/>
</dbReference>
<keyword evidence="1" id="KW-0238">DNA-binding</keyword>
<dbReference type="EMBL" id="CP064781">
    <property type="protein sequence ID" value="QRJ64641.1"/>
    <property type="molecule type" value="Genomic_DNA"/>
</dbReference>
<dbReference type="GO" id="GO:0003677">
    <property type="term" value="F:DNA binding"/>
    <property type="evidence" value="ECO:0007669"/>
    <property type="project" value="UniProtKB-KW"/>
</dbReference>
<evidence type="ECO:0000313" key="6">
    <source>
        <dbReference type="Proteomes" id="UP000663444"/>
    </source>
</evidence>
<dbReference type="Proteomes" id="UP000663444">
    <property type="component" value="Chromosome"/>
</dbReference>
<feature type="region of interest" description="Disordered" evidence="3">
    <location>
        <begin position="134"/>
        <end position="156"/>
    </location>
</feature>
<keyword evidence="2" id="KW-0175">Coiled coil</keyword>
<dbReference type="GO" id="GO:0045893">
    <property type="term" value="P:positive regulation of DNA-templated transcription"/>
    <property type="evidence" value="ECO:0007669"/>
    <property type="project" value="InterPro"/>
</dbReference>
<dbReference type="NCBIfam" id="TIGR02047">
    <property type="entry name" value="CadR-PbrR"/>
    <property type="match status" value="1"/>
</dbReference>
<dbReference type="KEGG" id="ares:IWH25_04630"/>
<dbReference type="PROSITE" id="PS50937">
    <property type="entry name" value="HTH_MERR_2"/>
    <property type="match status" value="1"/>
</dbReference>
<organism evidence="5 6">
    <name type="scientific">Azospira restricta</name>
    <dbReference type="NCBI Taxonomy" id="404405"/>
    <lineage>
        <taxon>Bacteria</taxon>
        <taxon>Pseudomonadati</taxon>
        <taxon>Pseudomonadota</taxon>
        <taxon>Betaproteobacteria</taxon>
        <taxon>Rhodocyclales</taxon>
        <taxon>Rhodocyclaceae</taxon>
        <taxon>Azospira</taxon>
    </lineage>
</organism>
<feature type="domain" description="HTH merR-type" evidence="4">
    <location>
        <begin position="1"/>
        <end position="69"/>
    </location>
</feature>
<dbReference type="PRINTS" id="PR00040">
    <property type="entry name" value="HTHMERR"/>
</dbReference>